<dbReference type="AlphaFoldDB" id="A0A383CF62"/>
<reference evidence="2" key="1">
    <citation type="submission" date="2018-05" db="EMBL/GenBank/DDBJ databases">
        <authorList>
            <person name="Lanie J.A."/>
            <person name="Ng W.-L."/>
            <person name="Kazmierczak K.M."/>
            <person name="Andrzejewski T.M."/>
            <person name="Davidsen T.M."/>
            <person name="Wayne K.J."/>
            <person name="Tettelin H."/>
            <person name="Glass J.I."/>
            <person name="Rusch D."/>
            <person name="Podicherti R."/>
            <person name="Tsui H.-C.T."/>
            <person name="Winkler M.E."/>
        </authorList>
    </citation>
    <scope>NUCLEOTIDE SEQUENCE</scope>
</reference>
<evidence type="ECO:0000313" key="2">
    <source>
        <dbReference type="EMBL" id="SVE30997.1"/>
    </source>
</evidence>
<accession>A0A383CF62</accession>
<proteinExistence type="predicted"/>
<gene>
    <name evidence="2" type="ORF">METZ01_LOCUS483851</name>
</gene>
<organism evidence="2">
    <name type="scientific">marine metagenome</name>
    <dbReference type="NCBI Taxonomy" id="408172"/>
    <lineage>
        <taxon>unclassified sequences</taxon>
        <taxon>metagenomes</taxon>
        <taxon>ecological metagenomes</taxon>
    </lineage>
</organism>
<sequence length="23" mass="2786">MSERITPFKARPLNFGTNDFEEW</sequence>
<dbReference type="EMBL" id="UINC01208451">
    <property type="protein sequence ID" value="SVE30997.1"/>
    <property type="molecule type" value="Genomic_DNA"/>
</dbReference>
<evidence type="ECO:0000256" key="1">
    <source>
        <dbReference type="SAM" id="MobiDB-lite"/>
    </source>
</evidence>
<protein>
    <submittedName>
        <fullName evidence="2">Uncharacterized protein</fullName>
    </submittedName>
</protein>
<feature type="region of interest" description="Disordered" evidence="1">
    <location>
        <begin position="1"/>
        <end position="23"/>
    </location>
</feature>
<name>A0A383CF62_9ZZZZ</name>